<dbReference type="Pfam" id="PF07690">
    <property type="entry name" value="MFS_1"/>
    <property type="match status" value="2"/>
</dbReference>
<dbReference type="InterPro" id="IPR036259">
    <property type="entry name" value="MFS_trans_sf"/>
</dbReference>
<dbReference type="PANTHER" id="PTHR23501:SF1">
    <property type="entry name" value="TRANSPORT PROTEIN HSRA-RELATED"/>
    <property type="match status" value="1"/>
</dbReference>
<feature type="transmembrane region" description="Helical" evidence="5">
    <location>
        <begin position="326"/>
        <end position="344"/>
    </location>
</feature>
<dbReference type="Gene3D" id="1.20.1250.20">
    <property type="entry name" value="MFS general substrate transporter like domains"/>
    <property type="match status" value="1"/>
</dbReference>
<feature type="domain" description="Major facilitator superfamily (MFS) profile" evidence="6">
    <location>
        <begin position="7"/>
        <end position="454"/>
    </location>
</feature>
<dbReference type="InterPro" id="IPR011701">
    <property type="entry name" value="MFS"/>
</dbReference>
<feature type="transmembrane region" description="Helical" evidence="5">
    <location>
        <begin position="218"/>
        <end position="240"/>
    </location>
</feature>
<protein>
    <submittedName>
        <fullName evidence="7">MFS transporter</fullName>
    </submittedName>
</protein>
<feature type="transmembrane region" description="Helical" evidence="5">
    <location>
        <begin position="98"/>
        <end position="119"/>
    </location>
</feature>
<feature type="transmembrane region" description="Helical" evidence="5">
    <location>
        <begin position="131"/>
        <end position="155"/>
    </location>
</feature>
<sequence>MPRYLITALIVACALFMENLDATVISTSLPAIALDLHEDPISLKLTLMSYLVSLAVFIPASGWAADRFGARTIFRLAILVFTLGSISCGLSSTLPGLVSARVVQGLGGAMMTPVGRLLLLRSVERSDLVRALSYLTVPALLGPIAGPLLGGFITTYFHWRWIFWINVPIGIVGIILATAFIEDVREETSWPLDVTGFLFSGLGLASLIFGLATAGRGFAPLDVTIALVGFGALFLTAYVFHARRAAFPLLDLSLLSVQTFRASVTGGSLFRIGIGSIPFLLPLMLQMSFGMNPFQSGSITFVASAGAMLMKTTAGPILRLFGFRRVLISTAILSAGFLACYGLFTPTTPLMLMMSVLFIGGFFRSLEFTSLNAIVYAEIEPAKMSRAVSFASVAQQLSLSLGIAVGAGALQGVGRFSGGADPFAAENFKWAFAAMALVSLSSVLTFLRLPADAGSELTPRRAKEAQPLNQKASADR</sequence>
<dbReference type="InterPro" id="IPR020846">
    <property type="entry name" value="MFS_dom"/>
</dbReference>
<reference evidence="7 8" key="1">
    <citation type="submission" date="2023-10" db="EMBL/GenBank/DDBJ databases">
        <title>Novel methanotroph of the genus Methylocapsa from a subarctic wetland.</title>
        <authorList>
            <person name="Belova S.E."/>
            <person name="Oshkin I.Y."/>
            <person name="Miroshnikov K."/>
            <person name="Dedysh S.N."/>
        </authorList>
    </citation>
    <scope>NUCLEOTIDE SEQUENCE [LARGE SCALE GENOMIC DNA]</scope>
    <source>
        <strain evidence="7 8">RX1</strain>
    </source>
</reference>
<evidence type="ECO:0000256" key="2">
    <source>
        <dbReference type="ARBA" id="ARBA00022692"/>
    </source>
</evidence>
<name>A0ABZ0HT64_9HYPH</name>
<organism evidence="7 8">
    <name type="scientific">Methylocapsa polymorpha</name>
    <dbReference type="NCBI Taxonomy" id="3080828"/>
    <lineage>
        <taxon>Bacteria</taxon>
        <taxon>Pseudomonadati</taxon>
        <taxon>Pseudomonadota</taxon>
        <taxon>Alphaproteobacteria</taxon>
        <taxon>Hyphomicrobiales</taxon>
        <taxon>Beijerinckiaceae</taxon>
        <taxon>Methylocapsa</taxon>
    </lineage>
</organism>
<evidence type="ECO:0000313" key="7">
    <source>
        <dbReference type="EMBL" id="WOJ90504.1"/>
    </source>
</evidence>
<feature type="transmembrane region" description="Helical" evidence="5">
    <location>
        <begin position="161"/>
        <end position="180"/>
    </location>
</feature>
<feature type="transmembrane region" description="Helical" evidence="5">
    <location>
        <begin position="387"/>
        <end position="410"/>
    </location>
</feature>
<comment type="subcellular location">
    <subcellularLocation>
        <location evidence="1">Membrane</location>
        <topology evidence="1">Multi-pass membrane protein</topology>
    </subcellularLocation>
</comment>
<dbReference type="EMBL" id="CP136862">
    <property type="protein sequence ID" value="WOJ90504.1"/>
    <property type="molecule type" value="Genomic_DNA"/>
</dbReference>
<dbReference type="Proteomes" id="UP001626536">
    <property type="component" value="Chromosome"/>
</dbReference>
<evidence type="ECO:0000259" key="6">
    <source>
        <dbReference type="PROSITE" id="PS50850"/>
    </source>
</evidence>
<accession>A0ABZ0HT64</accession>
<feature type="transmembrane region" description="Helical" evidence="5">
    <location>
        <begin position="430"/>
        <end position="451"/>
    </location>
</feature>
<gene>
    <name evidence="7" type="ORF">RZS28_04190</name>
</gene>
<keyword evidence="3 5" id="KW-1133">Transmembrane helix</keyword>
<feature type="transmembrane region" description="Helical" evidence="5">
    <location>
        <begin position="294"/>
        <end position="314"/>
    </location>
</feature>
<evidence type="ECO:0000256" key="4">
    <source>
        <dbReference type="ARBA" id="ARBA00023136"/>
    </source>
</evidence>
<dbReference type="PRINTS" id="PR01036">
    <property type="entry name" value="TCRTETB"/>
</dbReference>
<feature type="transmembrane region" description="Helical" evidence="5">
    <location>
        <begin position="350"/>
        <end position="375"/>
    </location>
</feature>
<evidence type="ECO:0000313" key="8">
    <source>
        <dbReference type="Proteomes" id="UP001626536"/>
    </source>
</evidence>
<dbReference type="Gene3D" id="1.20.1720.10">
    <property type="entry name" value="Multidrug resistance protein D"/>
    <property type="match status" value="1"/>
</dbReference>
<proteinExistence type="predicted"/>
<feature type="transmembrane region" description="Helical" evidence="5">
    <location>
        <begin position="192"/>
        <end position="212"/>
    </location>
</feature>
<dbReference type="PROSITE" id="PS50850">
    <property type="entry name" value="MFS"/>
    <property type="match status" value="1"/>
</dbReference>
<evidence type="ECO:0000256" key="1">
    <source>
        <dbReference type="ARBA" id="ARBA00004141"/>
    </source>
</evidence>
<feature type="transmembrane region" description="Helical" evidence="5">
    <location>
        <begin position="43"/>
        <end position="65"/>
    </location>
</feature>
<dbReference type="RefSeq" id="WP_407340010.1">
    <property type="nucleotide sequence ID" value="NZ_CP136862.1"/>
</dbReference>
<feature type="transmembrane region" description="Helical" evidence="5">
    <location>
        <begin position="72"/>
        <end position="92"/>
    </location>
</feature>
<keyword evidence="2 5" id="KW-0812">Transmembrane</keyword>
<evidence type="ECO:0000256" key="3">
    <source>
        <dbReference type="ARBA" id="ARBA00022989"/>
    </source>
</evidence>
<keyword evidence="4 5" id="KW-0472">Membrane</keyword>
<keyword evidence="8" id="KW-1185">Reference proteome</keyword>
<evidence type="ECO:0000256" key="5">
    <source>
        <dbReference type="SAM" id="Phobius"/>
    </source>
</evidence>
<dbReference type="SUPFAM" id="SSF103473">
    <property type="entry name" value="MFS general substrate transporter"/>
    <property type="match status" value="1"/>
</dbReference>
<dbReference type="PANTHER" id="PTHR23501">
    <property type="entry name" value="MAJOR FACILITATOR SUPERFAMILY"/>
    <property type="match status" value="1"/>
</dbReference>